<name>D4K559_9FIRM</name>
<dbReference type="Proteomes" id="UP000008804">
    <property type="component" value="Chromosome"/>
</dbReference>
<dbReference type="InterPro" id="IPR040809">
    <property type="entry name" value="LPD28"/>
</dbReference>
<proteinExistence type="predicted"/>
<reference evidence="2 3" key="2">
    <citation type="submission" date="2010-03" db="EMBL/GenBank/DDBJ databases">
        <authorList>
            <person name="Pajon A."/>
        </authorList>
    </citation>
    <scope>NUCLEOTIDE SEQUENCE [LARGE SCALE GENOMIC DNA]</scope>
    <source>
        <strain evidence="3">L2-6</strain>
    </source>
</reference>
<dbReference type="AlphaFoldDB" id="D4K559"/>
<protein>
    <recommendedName>
        <fullName evidence="1">Large polyvalent protein associated domain-containing protein</fullName>
    </recommendedName>
</protein>
<dbReference type="RefSeq" id="WP_015564355.1">
    <property type="nucleotide sequence ID" value="NC_021042.1"/>
</dbReference>
<feature type="domain" description="Large polyvalent protein associated" evidence="1">
    <location>
        <begin position="7"/>
        <end position="109"/>
    </location>
</feature>
<dbReference type="PATRIC" id="fig|718252.3.peg.2460"/>
<organism evidence="2 3">
    <name type="scientific">Faecalibacterium prausnitzii L2-6</name>
    <dbReference type="NCBI Taxonomy" id="718252"/>
    <lineage>
        <taxon>Bacteria</taxon>
        <taxon>Bacillati</taxon>
        <taxon>Bacillota</taxon>
        <taxon>Clostridia</taxon>
        <taxon>Eubacteriales</taxon>
        <taxon>Oscillospiraceae</taxon>
        <taxon>Faecalibacterium</taxon>
    </lineage>
</organism>
<dbReference type="BioCyc" id="FPRA718252:G1375-934-MONOMER"/>
<keyword evidence="3" id="KW-1185">Reference proteome</keyword>
<dbReference type="KEGG" id="fpr:FP2_11100"/>
<dbReference type="Pfam" id="PF18843">
    <property type="entry name" value="LPD28"/>
    <property type="match status" value="1"/>
</dbReference>
<evidence type="ECO:0000313" key="2">
    <source>
        <dbReference type="EMBL" id="CBK98652.1"/>
    </source>
</evidence>
<dbReference type="eggNOG" id="ENOG5033BRQ">
    <property type="taxonomic scope" value="Bacteria"/>
</dbReference>
<dbReference type="HOGENOM" id="CLU_165343_0_0_9"/>
<evidence type="ECO:0000259" key="1">
    <source>
        <dbReference type="Pfam" id="PF18843"/>
    </source>
</evidence>
<evidence type="ECO:0000313" key="3">
    <source>
        <dbReference type="Proteomes" id="UP000008804"/>
    </source>
</evidence>
<dbReference type="STRING" id="718252.FP2_11100"/>
<dbReference type="EMBL" id="FP929045">
    <property type="protein sequence ID" value="CBK98652.1"/>
    <property type="molecule type" value="Genomic_DNA"/>
</dbReference>
<sequence>MTFNAMTERYEEIMVCGKPALFTNFRIKRDTVPDSLYVYDVRHDDECRGIPCEIAPFIMVNHWGTIILAEPLELPDDGRRYIDEETDWNYDPFGGAEKNQKPCVTVEEFIKTYVKQE</sequence>
<gene>
    <name evidence="2" type="ORF">FP2_11100</name>
</gene>
<reference evidence="2 3" key="1">
    <citation type="submission" date="2010-03" db="EMBL/GenBank/DDBJ databases">
        <title>The genome sequence of Faecalibacterium prausnitzii L2/6.</title>
        <authorList>
            <consortium name="metaHIT consortium -- http://www.metahit.eu/"/>
            <person name="Pajon A."/>
            <person name="Turner K."/>
            <person name="Parkhill J."/>
            <person name="Duncan S."/>
            <person name="Flint H."/>
        </authorList>
    </citation>
    <scope>NUCLEOTIDE SEQUENCE [LARGE SCALE GENOMIC DNA]</scope>
    <source>
        <strain evidence="3">L2-6</strain>
    </source>
</reference>
<accession>D4K559</accession>